<reference evidence="1 2" key="1">
    <citation type="submission" date="2024-06" db="EMBL/GenBank/DDBJ databases">
        <title>Sorghum-associated microbial communities from plants grown in Nebraska, USA.</title>
        <authorList>
            <person name="Schachtman D."/>
        </authorList>
    </citation>
    <scope>NUCLEOTIDE SEQUENCE [LARGE SCALE GENOMIC DNA]</scope>
    <source>
        <strain evidence="1 2">736</strain>
    </source>
</reference>
<dbReference type="Proteomes" id="UP001549363">
    <property type="component" value="Unassembled WGS sequence"/>
</dbReference>
<dbReference type="RefSeq" id="WP_354471041.1">
    <property type="nucleotide sequence ID" value="NZ_JBEPSB010000002.1"/>
</dbReference>
<protein>
    <submittedName>
        <fullName evidence="1">Uncharacterized protein</fullName>
    </submittedName>
</protein>
<evidence type="ECO:0000313" key="2">
    <source>
        <dbReference type="Proteomes" id="UP001549363"/>
    </source>
</evidence>
<gene>
    <name evidence="1" type="ORF">ABIA69_000905</name>
</gene>
<keyword evidence="2" id="KW-1185">Reference proteome</keyword>
<comment type="caution">
    <text evidence="1">The sequence shown here is derived from an EMBL/GenBank/DDBJ whole genome shotgun (WGS) entry which is preliminary data.</text>
</comment>
<organism evidence="1 2">
    <name type="scientific">Lysinibacillus parviboronicapiens</name>
    <dbReference type="NCBI Taxonomy" id="436516"/>
    <lineage>
        <taxon>Bacteria</taxon>
        <taxon>Bacillati</taxon>
        <taxon>Bacillota</taxon>
        <taxon>Bacilli</taxon>
        <taxon>Bacillales</taxon>
        <taxon>Bacillaceae</taxon>
        <taxon>Lysinibacillus</taxon>
    </lineage>
</organism>
<name>A0ABV2PFR4_9BACI</name>
<dbReference type="EMBL" id="JBEPSB010000002">
    <property type="protein sequence ID" value="MET4559762.1"/>
    <property type="molecule type" value="Genomic_DNA"/>
</dbReference>
<accession>A0ABV2PFR4</accession>
<evidence type="ECO:0000313" key="1">
    <source>
        <dbReference type="EMBL" id="MET4559762.1"/>
    </source>
</evidence>
<sequence length="223" mass="26361">MRQALRNKGFTEDDIKFTEWPLVYTDDWDLNILEKFNIRKEAVELFIGTESPINEITELTGIRKNEIYRFVKRCLSRDNNNNLLGYKGLIPNIKIENYKRKSQNNQSDESSNYSGSFSLLLKEYPILKEFLIEEYFKVSTKKISAREVKISYKNIHRKFVSECRKYGIKPSDYPFNTTSLASNSVYRFLKNISNAYYKEVAKMKATRYINYQSSSEMKLTYSL</sequence>
<proteinExistence type="predicted"/>